<dbReference type="InterPro" id="IPR042104">
    <property type="entry name" value="PKS_dehydratase_sf"/>
</dbReference>
<evidence type="ECO:0000313" key="8">
    <source>
        <dbReference type="EMBL" id="MDI5973919.1"/>
    </source>
</evidence>
<dbReference type="Gene3D" id="3.40.50.11460">
    <property type="match status" value="1"/>
</dbReference>
<dbReference type="SUPFAM" id="SSF50129">
    <property type="entry name" value="GroES-like"/>
    <property type="match status" value="1"/>
</dbReference>
<dbReference type="InterPro" id="IPR020807">
    <property type="entry name" value="PKS_DH"/>
</dbReference>
<dbReference type="CDD" id="cd05195">
    <property type="entry name" value="enoyl_red"/>
    <property type="match status" value="1"/>
</dbReference>
<feature type="region of interest" description="C-terminal hotdog fold" evidence="5">
    <location>
        <begin position="149"/>
        <end position="296"/>
    </location>
</feature>
<dbReference type="GO" id="GO:0004312">
    <property type="term" value="F:fatty acid synthase activity"/>
    <property type="evidence" value="ECO:0007669"/>
    <property type="project" value="TreeGrafter"/>
</dbReference>
<feature type="domain" description="PKS/mFAS DH" evidence="7">
    <location>
        <begin position="3"/>
        <end position="296"/>
    </location>
</feature>
<evidence type="ECO:0000259" key="6">
    <source>
        <dbReference type="PROSITE" id="PS50075"/>
    </source>
</evidence>
<dbReference type="InterPro" id="IPR002364">
    <property type="entry name" value="Quin_OxRdtase/zeta-crystal_CS"/>
</dbReference>
<dbReference type="Pfam" id="PF08240">
    <property type="entry name" value="ADH_N"/>
    <property type="match status" value="1"/>
</dbReference>
<dbReference type="EMBL" id="JABXJJ020000055">
    <property type="protein sequence ID" value="MDI5973919.1"/>
    <property type="molecule type" value="Genomic_DNA"/>
</dbReference>
<name>A0AA90KJY6_9ACTN</name>
<dbReference type="SMART" id="SM01294">
    <property type="entry name" value="PKS_PP_betabranch"/>
    <property type="match status" value="1"/>
</dbReference>
<organism evidence="8">
    <name type="scientific">Streptantibioticus silvisoli</name>
    <dbReference type="NCBI Taxonomy" id="2705255"/>
    <lineage>
        <taxon>Bacteria</taxon>
        <taxon>Bacillati</taxon>
        <taxon>Actinomycetota</taxon>
        <taxon>Actinomycetes</taxon>
        <taxon>Kitasatosporales</taxon>
        <taxon>Streptomycetaceae</taxon>
        <taxon>Streptantibioticus</taxon>
    </lineage>
</organism>
<dbReference type="Pfam" id="PF21089">
    <property type="entry name" value="PKS_DH_N"/>
    <property type="match status" value="1"/>
</dbReference>
<accession>A0AA90KJY6</accession>
<dbReference type="Pfam" id="PF13602">
    <property type="entry name" value="ADH_zinc_N_2"/>
    <property type="match status" value="1"/>
</dbReference>
<dbReference type="InterPro" id="IPR049900">
    <property type="entry name" value="PKS_mFAS_DH"/>
</dbReference>
<gene>
    <name evidence="8" type="ORF">POF50_032030</name>
</gene>
<dbReference type="InterPro" id="IPR013968">
    <property type="entry name" value="PKS_KR"/>
</dbReference>
<dbReference type="SUPFAM" id="SSF51735">
    <property type="entry name" value="NAD(P)-binding Rossmann-fold domains"/>
    <property type="match status" value="3"/>
</dbReference>
<dbReference type="Gene3D" id="3.40.50.720">
    <property type="entry name" value="NAD(P)-binding Rossmann-like Domain"/>
    <property type="match status" value="1"/>
</dbReference>
<keyword evidence="1" id="KW-0596">Phosphopantetheine</keyword>
<dbReference type="GO" id="GO:0031177">
    <property type="term" value="F:phosphopantetheine binding"/>
    <property type="evidence" value="ECO:0007669"/>
    <property type="project" value="InterPro"/>
</dbReference>
<keyword evidence="2" id="KW-0597">Phosphoprotein</keyword>
<comment type="caution">
    <text evidence="8">The sequence shown here is derived from an EMBL/GenBank/DDBJ whole genome shotgun (WGS) entry which is preliminary data.</text>
</comment>
<evidence type="ECO:0000256" key="5">
    <source>
        <dbReference type="PROSITE-ProRule" id="PRU01363"/>
    </source>
</evidence>
<dbReference type="InterPro" id="IPR006162">
    <property type="entry name" value="Ppantetheine_attach_site"/>
</dbReference>
<dbReference type="InterPro" id="IPR050091">
    <property type="entry name" value="PKS_NRPS_Biosynth_Enz"/>
</dbReference>
<dbReference type="InterPro" id="IPR009081">
    <property type="entry name" value="PP-bd_ACP"/>
</dbReference>
<dbReference type="CDD" id="cd08956">
    <property type="entry name" value="KR_3_FAS_SDR_x"/>
    <property type="match status" value="1"/>
</dbReference>
<dbReference type="GO" id="GO:0006633">
    <property type="term" value="P:fatty acid biosynthetic process"/>
    <property type="evidence" value="ECO:0007669"/>
    <property type="project" value="TreeGrafter"/>
</dbReference>
<dbReference type="GO" id="GO:0016491">
    <property type="term" value="F:oxidoreductase activity"/>
    <property type="evidence" value="ECO:0007669"/>
    <property type="project" value="InterPro"/>
</dbReference>
<dbReference type="Gene3D" id="1.10.1200.10">
    <property type="entry name" value="ACP-like"/>
    <property type="match status" value="1"/>
</dbReference>
<proteinExistence type="predicted"/>
<evidence type="ECO:0000256" key="2">
    <source>
        <dbReference type="ARBA" id="ARBA00022553"/>
    </source>
</evidence>
<dbReference type="SMART" id="SM00823">
    <property type="entry name" value="PKS_PP"/>
    <property type="match status" value="1"/>
</dbReference>
<dbReference type="PROSITE" id="PS50075">
    <property type="entry name" value="CARRIER"/>
    <property type="match status" value="1"/>
</dbReference>
<dbReference type="Pfam" id="PF14765">
    <property type="entry name" value="PS-DH"/>
    <property type="match status" value="1"/>
</dbReference>
<dbReference type="PROSITE" id="PS00012">
    <property type="entry name" value="PHOSPHOPANTETHEINE"/>
    <property type="match status" value="1"/>
</dbReference>
<dbReference type="GO" id="GO:0017000">
    <property type="term" value="P:antibiotic biosynthetic process"/>
    <property type="evidence" value="ECO:0007669"/>
    <property type="project" value="UniProtKB-ARBA"/>
</dbReference>
<dbReference type="InterPro" id="IPR049551">
    <property type="entry name" value="PKS_DH_C"/>
</dbReference>
<dbReference type="InterPro" id="IPR011032">
    <property type="entry name" value="GroES-like_sf"/>
</dbReference>
<dbReference type="Pfam" id="PF08659">
    <property type="entry name" value="KR"/>
    <property type="match status" value="1"/>
</dbReference>
<reference evidence="8" key="1">
    <citation type="submission" date="2023-05" db="EMBL/GenBank/DDBJ databases">
        <title>Streptantibioticus silvisoli sp. nov., acidotolerant actinomycetes 1 from pine litter.</title>
        <authorList>
            <person name="Swiecimska M."/>
            <person name="Golinska P."/>
            <person name="Sangal V."/>
            <person name="Wachnowicz B."/>
            <person name="Goodfellow M."/>
        </authorList>
    </citation>
    <scope>NUCLEOTIDE SEQUENCE</scope>
    <source>
        <strain evidence="8">SL13</strain>
    </source>
</reference>
<dbReference type="PANTHER" id="PTHR43775">
    <property type="entry name" value="FATTY ACID SYNTHASE"/>
    <property type="match status" value="1"/>
</dbReference>
<sequence>MDHPLLGAGVRLAGGGGLVFVGRLSVGSDGWLGDHVVGGRVVVAGTVFVELVVAAGDVVGCGRVEELVLEVPLVLPVVGGVGVQVCVGDVGVGGVRSVEVFGRVEGGVGGWVEGEWVRYASGVLSPVSGVSVDSVGGFEGFGVWPPVGGCEVGRGEVYGVLGGGGLEYGEVFSGVRRAWVVGGEVFAEVCLPEGEWGRAGRFGLHPGLLDGALQAAAAGVVVGGSGGDGVGGFGGVGLPFSWSGVSLWASGASVLRVRLSPVGVGGFSVVAVDGEGVPVVSVERLAVRPVVAGQLERAGVAAGVGDVYRLEWSRGAEVAGELGDVVVLGADGLGAGAALAGAGVGVRALSRVAELAAGVVPDVVVLPVGGSPERTGTAVVRDAVVDVLGEVRCWVGDEGCGGSRLVVVTCGAVGDVVSDVAGAGVWGLVRSVQLEHPGRVLLVDVDGSAASWAALGAAVGSGLSQVLLREGELLAGRVVRDDGGLVLPLVGEGDWRLEPSEHGVLDEVAPVIQPVAGELGAGEVRVEVRAAGVNFRDVLIGLGTYPEPGLMGSEGAGVVLAVGADVEDLAVGDRVFGLFAGGFGPTTVTDHRLVARMPEGWSFVDAASVPMVFMTAFYGLFDLGGLGSGESVLVHAAAGGVGMAAVQLARWAGAEVFATASEPKWPVVRGLGVGEGRIASSRDLGFEEVFRAASGGRGVDVVLNSLAGEYIDASARLLADGGRFVEMGKADVRQPEDFPAAYHSFDLFDAGVVRLREILLTLVGLFEGGDLGLLPVRAWDVREAVGAFRLMGSGRHVGKNVLVMPRRLDPRGTVLVTGGTGALGSLVARHLVTAYGIKQLVLLSRSGLEAPGAAELVAELSELGARVSVVACDVADRGALAAVLGEIPGEHALTGVVHAAGVVDDGVVESLTVERVEGVLAPKALAALHLHELTARLDLALFVLYSSVSASVGSAGQAGYAAANGVLDGLAEYRRRQGLAGVSLGWGPWLGEDGRGMLGKLSAGERERMGRSGLVPLSELDGLGLLDRALGGAGGAVLPMAVDTAALAAAGSALPGLLQSLVRPVRPTAGSAAAPRPAVFAERLTGLDPAEASALLLETVRGHAAGVLGFTSGQAIGPAKAFAAMGFDSLTAVELRNQLSATTGLRLPPTLIFDYPNPTALAGYLAGKLLPAAPSPAVAALEDLDRLEAAAPGLNRDDRARIRARMEALLARWSDTSNPAAAPDDRDVENATEADIFDLIDSELDSLE</sequence>
<dbReference type="PROSITE" id="PS01162">
    <property type="entry name" value="QOR_ZETA_CRYSTAL"/>
    <property type="match status" value="1"/>
</dbReference>
<keyword evidence="4" id="KW-0511">Multifunctional enzyme</keyword>
<dbReference type="GO" id="GO:0008270">
    <property type="term" value="F:zinc ion binding"/>
    <property type="evidence" value="ECO:0007669"/>
    <property type="project" value="InterPro"/>
</dbReference>
<dbReference type="InterPro" id="IPR057326">
    <property type="entry name" value="KR_dom"/>
</dbReference>
<dbReference type="InterPro" id="IPR055123">
    <property type="entry name" value="SpnB-like_Rossmann"/>
</dbReference>
<dbReference type="Pfam" id="PF00550">
    <property type="entry name" value="PP-binding"/>
    <property type="match status" value="1"/>
</dbReference>
<evidence type="ECO:0000256" key="1">
    <source>
        <dbReference type="ARBA" id="ARBA00022450"/>
    </source>
</evidence>
<dbReference type="SMART" id="SM00826">
    <property type="entry name" value="PKS_DH"/>
    <property type="match status" value="1"/>
</dbReference>
<feature type="domain" description="Carrier" evidence="6">
    <location>
        <begin position="1094"/>
        <end position="1169"/>
    </location>
</feature>
<dbReference type="InterPro" id="IPR013154">
    <property type="entry name" value="ADH-like_N"/>
</dbReference>
<dbReference type="SMART" id="SM00822">
    <property type="entry name" value="PKS_KR"/>
    <property type="match status" value="1"/>
</dbReference>
<dbReference type="SMART" id="SM00829">
    <property type="entry name" value="PKS_ER"/>
    <property type="match status" value="1"/>
</dbReference>
<feature type="region of interest" description="N-terminal hotdog fold" evidence="5">
    <location>
        <begin position="3"/>
        <end position="131"/>
    </location>
</feature>
<dbReference type="Gene3D" id="3.10.129.110">
    <property type="entry name" value="Polyketide synthase dehydratase"/>
    <property type="match status" value="1"/>
</dbReference>
<dbReference type="SUPFAM" id="SSF47336">
    <property type="entry name" value="ACP-like"/>
    <property type="match status" value="1"/>
</dbReference>
<dbReference type="InterPro" id="IPR049552">
    <property type="entry name" value="PKS_DH_N"/>
</dbReference>
<dbReference type="InterPro" id="IPR020806">
    <property type="entry name" value="PKS_PP-bd"/>
</dbReference>
<protein>
    <submittedName>
        <fullName evidence="8">SDR family NAD(P)-dependent oxidoreductase</fullName>
    </submittedName>
</protein>
<dbReference type="InterPro" id="IPR036291">
    <property type="entry name" value="NAD(P)-bd_dom_sf"/>
</dbReference>
<feature type="active site" description="Proton acceptor; for dehydratase activity" evidence="5">
    <location>
        <position position="35"/>
    </location>
</feature>
<evidence type="ECO:0000256" key="4">
    <source>
        <dbReference type="ARBA" id="ARBA00023268"/>
    </source>
</evidence>
<dbReference type="FunFam" id="1.10.1200.10:FF:000007">
    <property type="entry name" value="Probable polyketide synthase pks17"/>
    <property type="match status" value="1"/>
</dbReference>
<dbReference type="AlphaFoldDB" id="A0AA90KJY6"/>
<keyword evidence="3" id="KW-0808">Transferase</keyword>
<dbReference type="PANTHER" id="PTHR43775:SF51">
    <property type="entry name" value="INACTIVE PHENOLPHTHIOCEROL SYNTHESIS POLYKETIDE SYNTHASE TYPE I PKS1-RELATED"/>
    <property type="match status" value="1"/>
</dbReference>
<feature type="active site" description="Proton donor; for dehydratase activity" evidence="5">
    <location>
        <position position="210"/>
    </location>
</feature>
<evidence type="ECO:0000256" key="3">
    <source>
        <dbReference type="ARBA" id="ARBA00022679"/>
    </source>
</evidence>
<dbReference type="InterPro" id="IPR036736">
    <property type="entry name" value="ACP-like_sf"/>
</dbReference>
<dbReference type="Pfam" id="PF22953">
    <property type="entry name" value="SpnB_Rossmann"/>
    <property type="match status" value="1"/>
</dbReference>
<dbReference type="InterPro" id="IPR020843">
    <property type="entry name" value="ER"/>
</dbReference>
<dbReference type="Gene3D" id="3.90.180.10">
    <property type="entry name" value="Medium-chain alcohol dehydrogenases, catalytic domain"/>
    <property type="match status" value="1"/>
</dbReference>
<evidence type="ECO:0000259" key="7">
    <source>
        <dbReference type="PROSITE" id="PS52019"/>
    </source>
</evidence>
<dbReference type="PROSITE" id="PS52019">
    <property type="entry name" value="PKS_MFAS_DH"/>
    <property type="match status" value="1"/>
</dbReference>